<accession>A0A1M7GQH4</accession>
<gene>
    <name evidence="4" type="ORF">SAMN02746066_01038</name>
</gene>
<organism evidence="4 5">
    <name type="scientific">Anaerosporobacter mobilis DSM 15930</name>
    <dbReference type="NCBI Taxonomy" id="1120996"/>
    <lineage>
        <taxon>Bacteria</taxon>
        <taxon>Bacillati</taxon>
        <taxon>Bacillota</taxon>
        <taxon>Clostridia</taxon>
        <taxon>Lachnospirales</taxon>
        <taxon>Lachnospiraceae</taxon>
        <taxon>Anaerosporobacter</taxon>
    </lineage>
</organism>
<dbReference type="EMBL" id="FRCP01000007">
    <property type="protein sequence ID" value="SHM18147.1"/>
    <property type="molecule type" value="Genomic_DNA"/>
</dbReference>
<evidence type="ECO:0000313" key="5">
    <source>
        <dbReference type="Proteomes" id="UP000184038"/>
    </source>
</evidence>
<dbReference type="Pfam" id="PF00440">
    <property type="entry name" value="TetR_N"/>
    <property type="match status" value="1"/>
</dbReference>
<feature type="domain" description="HTH tetR-type" evidence="3">
    <location>
        <begin position="10"/>
        <end position="70"/>
    </location>
</feature>
<keyword evidence="5" id="KW-1185">Reference proteome</keyword>
<dbReference type="PANTHER" id="PTHR43479:SF11">
    <property type="entry name" value="ACREF_ENVCD OPERON REPRESSOR-RELATED"/>
    <property type="match status" value="1"/>
</dbReference>
<dbReference type="GO" id="GO:0003677">
    <property type="term" value="F:DNA binding"/>
    <property type="evidence" value="ECO:0007669"/>
    <property type="project" value="UniProtKB-UniRule"/>
</dbReference>
<dbReference type="PROSITE" id="PS50977">
    <property type="entry name" value="HTH_TETR_2"/>
    <property type="match status" value="1"/>
</dbReference>
<evidence type="ECO:0000256" key="2">
    <source>
        <dbReference type="PROSITE-ProRule" id="PRU00335"/>
    </source>
</evidence>
<dbReference type="PANTHER" id="PTHR43479">
    <property type="entry name" value="ACREF/ENVCD OPERON REPRESSOR-RELATED"/>
    <property type="match status" value="1"/>
</dbReference>
<dbReference type="InterPro" id="IPR009057">
    <property type="entry name" value="Homeodomain-like_sf"/>
</dbReference>
<dbReference type="Proteomes" id="UP000184038">
    <property type="component" value="Unassembled WGS sequence"/>
</dbReference>
<feature type="DNA-binding region" description="H-T-H motif" evidence="2">
    <location>
        <begin position="33"/>
        <end position="52"/>
    </location>
</feature>
<evidence type="ECO:0000256" key="1">
    <source>
        <dbReference type="ARBA" id="ARBA00023125"/>
    </source>
</evidence>
<evidence type="ECO:0000259" key="3">
    <source>
        <dbReference type="PROSITE" id="PS50977"/>
    </source>
</evidence>
<dbReference type="Pfam" id="PF14278">
    <property type="entry name" value="TetR_C_8"/>
    <property type="match status" value="1"/>
</dbReference>
<proteinExistence type="predicted"/>
<dbReference type="Gene3D" id="1.10.357.10">
    <property type="entry name" value="Tetracycline Repressor, domain 2"/>
    <property type="match status" value="1"/>
</dbReference>
<dbReference type="SUPFAM" id="SSF46689">
    <property type="entry name" value="Homeodomain-like"/>
    <property type="match status" value="1"/>
</dbReference>
<dbReference type="InterPro" id="IPR050624">
    <property type="entry name" value="HTH-type_Tx_Regulator"/>
</dbReference>
<reference evidence="4 5" key="1">
    <citation type="submission" date="2016-11" db="EMBL/GenBank/DDBJ databases">
        <authorList>
            <person name="Jaros S."/>
            <person name="Januszkiewicz K."/>
            <person name="Wedrychowicz H."/>
        </authorList>
    </citation>
    <scope>NUCLEOTIDE SEQUENCE [LARGE SCALE GENOMIC DNA]</scope>
    <source>
        <strain evidence="4 5">DSM 15930</strain>
    </source>
</reference>
<dbReference type="AlphaFoldDB" id="A0A1M7GQH4"/>
<dbReference type="STRING" id="1120996.SAMN02746066_01038"/>
<dbReference type="RefSeq" id="WP_073284046.1">
    <property type="nucleotide sequence ID" value="NZ_FRCP01000007.1"/>
</dbReference>
<evidence type="ECO:0000313" key="4">
    <source>
        <dbReference type="EMBL" id="SHM18147.1"/>
    </source>
</evidence>
<dbReference type="InterPro" id="IPR039532">
    <property type="entry name" value="TetR_C_Firmicutes"/>
</dbReference>
<keyword evidence="1 2" id="KW-0238">DNA-binding</keyword>
<name>A0A1M7GQH4_9FIRM</name>
<protein>
    <submittedName>
        <fullName evidence="4">Transcriptional regulator, TetR family</fullName>
    </submittedName>
</protein>
<dbReference type="InterPro" id="IPR001647">
    <property type="entry name" value="HTH_TetR"/>
</dbReference>
<sequence>MSKSLNPSAIRSRELIIQALLLLMENKRYESITISEIVYEAQLVRKTFYRHFVNKDAVLNEYVNLLFSQYINLLKSSNCHNVQQSAVVYFEFWSNNIAFLKVLQKNDLLHFILNKYDELLPLINKMFPCKKTANSIEQEYSISYSTGGYWNILCKWIDRDFIESPTEMARIYENIVLHSIIDE</sequence>